<dbReference type="EMBL" id="SJPZ01000001">
    <property type="protein sequence ID" value="TWU65496.1"/>
    <property type="molecule type" value="Genomic_DNA"/>
</dbReference>
<organism evidence="2 3">
    <name type="scientific">Crateriforma conspicua</name>
    <dbReference type="NCBI Taxonomy" id="2527996"/>
    <lineage>
        <taxon>Bacteria</taxon>
        <taxon>Pseudomonadati</taxon>
        <taxon>Planctomycetota</taxon>
        <taxon>Planctomycetia</taxon>
        <taxon>Planctomycetales</taxon>
        <taxon>Planctomycetaceae</taxon>
        <taxon>Crateriforma</taxon>
    </lineage>
</organism>
<feature type="region of interest" description="Disordered" evidence="1">
    <location>
        <begin position="1"/>
        <end position="21"/>
    </location>
</feature>
<evidence type="ECO:0000313" key="3">
    <source>
        <dbReference type="Proteomes" id="UP000316476"/>
    </source>
</evidence>
<feature type="compositionally biased region" description="Basic and acidic residues" evidence="1">
    <location>
        <begin position="1"/>
        <end position="15"/>
    </location>
</feature>
<dbReference type="AlphaFoldDB" id="A0A5C6FT54"/>
<protein>
    <submittedName>
        <fullName evidence="2">Uncharacterized protein</fullName>
    </submittedName>
</protein>
<proteinExistence type="predicted"/>
<evidence type="ECO:0000313" key="2">
    <source>
        <dbReference type="EMBL" id="TWU65496.1"/>
    </source>
</evidence>
<name>A0A5C6FT54_9PLAN</name>
<dbReference type="Proteomes" id="UP000316476">
    <property type="component" value="Unassembled WGS sequence"/>
</dbReference>
<reference evidence="2 3" key="1">
    <citation type="submission" date="2019-02" db="EMBL/GenBank/DDBJ databases">
        <title>Deep-cultivation of Planctomycetes and their phenomic and genomic characterization uncovers novel biology.</title>
        <authorList>
            <person name="Wiegand S."/>
            <person name="Jogler M."/>
            <person name="Boedeker C."/>
            <person name="Pinto D."/>
            <person name="Vollmers J."/>
            <person name="Rivas-Marin E."/>
            <person name="Kohn T."/>
            <person name="Peeters S.H."/>
            <person name="Heuer A."/>
            <person name="Rast P."/>
            <person name="Oberbeckmann S."/>
            <person name="Bunk B."/>
            <person name="Jeske O."/>
            <person name="Meyerdierks A."/>
            <person name="Storesund J.E."/>
            <person name="Kallscheuer N."/>
            <person name="Luecker S."/>
            <person name="Lage O.M."/>
            <person name="Pohl T."/>
            <person name="Merkel B.J."/>
            <person name="Hornburger P."/>
            <person name="Mueller R.-W."/>
            <person name="Bruemmer F."/>
            <person name="Labrenz M."/>
            <person name="Spormann A.M."/>
            <person name="Op Den Camp H."/>
            <person name="Overmann J."/>
            <person name="Amann R."/>
            <person name="Jetten M.S.M."/>
            <person name="Mascher T."/>
            <person name="Medema M.H."/>
            <person name="Devos D.P."/>
            <person name="Kaster A.-K."/>
            <person name="Ovreas L."/>
            <person name="Rohde M."/>
            <person name="Galperin M.Y."/>
            <person name="Jogler C."/>
        </authorList>
    </citation>
    <scope>NUCLEOTIDE SEQUENCE [LARGE SCALE GENOMIC DNA]</scope>
    <source>
        <strain evidence="2 3">V7</strain>
    </source>
</reference>
<comment type="caution">
    <text evidence="2">The sequence shown here is derived from an EMBL/GenBank/DDBJ whole genome shotgun (WGS) entry which is preliminary data.</text>
</comment>
<sequence length="127" mass="13885">MSTISRCERGSRNDRTPSFVRRRQRHDTKFCVIDANAAKPTVDSLAFPLSDGEAMTTPVATKTRYGQTLAFAVVDQKDAPEKDRLKIIDQEVSRDGSLWVMSLTDFDVLAKLDSGGAPTRVVAVGGP</sequence>
<gene>
    <name evidence="2" type="ORF">V7x_10430</name>
</gene>
<accession>A0A5C6FT54</accession>
<evidence type="ECO:0000256" key="1">
    <source>
        <dbReference type="SAM" id="MobiDB-lite"/>
    </source>
</evidence>